<accession>A0ABS3I8B1</accession>
<feature type="domain" description="ABC-2 type transporter transmembrane" evidence="7">
    <location>
        <begin position="18"/>
        <end position="221"/>
    </location>
</feature>
<comment type="subcellular location">
    <subcellularLocation>
        <location evidence="1">Membrane</location>
        <topology evidence="1">Multi-pass membrane protein</topology>
    </subcellularLocation>
</comment>
<dbReference type="EMBL" id="JAFMPK010000038">
    <property type="protein sequence ID" value="MBO0609244.1"/>
    <property type="molecule type" value="Genomic_DNA"/>
</dbReference>
<dbReference type="InterPro" id="IPR000412">
    <property type="entry name" value="ABC_2_transport"/>
</dbReference>
<dbReference type="Pfam" id="PF01061">
    <property type="entry name" value="ABC2_membrane"/>
    <property type="match status" value="1"/>
</dbReference>
<feature type="transmembrane region" description="Helical" evidence="6">
    <location>
        <begin position="35"/>
        <end position="56"/>
    </location>
</feature>
<proteinExistence type="predicted"/>
<dbReference type="InterPro" id="IPR052902">
    <property type="entry name" value="ABC-2_transporter"/>
</dbReference>
<feature type="transmembrane region" description="Helical" evidence="6">
    <location>
        <begin position="68"/>
        <end position="91"/>
    </location>
</feature>
<keyword evidence="9" id="KW-1185">Reference proteome</keyword>
<dbReference type="RefSeq" id="WP_207275207.1">
    <property type="nucleotide sequence ID" value="NZ_JAFMPK010000038.1"/>
</dbReference>
<evidence type="ECO:0000256" key="3">
    <source>
        <dbReference type="ARBA" id="ARBA00022989"/>
    </source>
</evidence>
<protein>
    <submittedName>
        <fullName evidence="8">ABC transporter permease</fullName>
    </submittedName>
</protein>
<feature type="transmembrane region" description="Helical" evidence="6">
    <location>
        <begin position="151"/>
        <end position="171"/>
    </location>
</feature>
<organism evidence="8 9">
    <name type="scientific">Myceligenerans salitolerans</name>
    <dbReference type="NCBI Taxonomy" id="1230528"/>
    <lineage>
        <taxon>Bacteria</taxon>
        <taxon>Bacillati</taxon>
        <taxon>Actinomycetota</taxon>
        <taxon>Actinomycetes</taxon>
        <taxon>Micrococcales</taxon>
        <taxon>Promicromonosporaceae</taxon>
        <taxon>Myceligenerans</taxon>
    </lineage>
</organism>
<comment type="caution">
    <text evidence="8">The sequence shown here is derived from an EMBL/GenBank/DDBJ whole genome shotgun (WGS) entry which is preliminary data.</text>
</comment>
<evidence type="ECO:0000256" key="6">
    <source>
        <dbReference type="SAM" id="Phobius"/>
    </source>
</evidence>
<sequence>MTTTEDVPAGGPGPRAWASLTVAEAKMVARDTAGLVVPLGLPLLILVMHGLSFGHATTADGVSLFERYVIPLALTIVVAMVGIVNMPSFLVHYRRAKVLRRLAVTPAHPSMILGAQLFVGLVQCVLGVAIGVTVAMLFFDVGAPQRTGTAVAVLGLATLTMFAVGMIVAALAPSTNAAVATGLVMFFAFGALGGMFGPAESLPAPLAATGEMLPFGAAVQAIGAAWVGADQDPAHLIGMGAAVLVSGAIAVRWFRWD</sequence>
<feature type="transmembrane region" description="Helical" evidence="6">
    <location>
        <begin position="112"/>
        <end position="139"/>
    </location>
</feature>
<dbReference type="PANTHER" id="PTHR43027:SF2">
    <property type="entry name" value="TRANSPORT PERMEASE PROTEIN"/>
    <property type="match status" value="1"/>
</dbReference>
<feature type="transmembrane region" description="Helical" evidence="6">
    <location>
        <begin position="178"/>
        <end position="197"/>
    </location>
</feature>
<keyword evidence="3 6" id="KW-1133">Transmembrane helix</keyword>
<evidence type="ECO:0000256" key="5">
    <source>
        <dbReference type="ARBA" id="ARBA00023251"/>
    </source>
</evidence>
<feature type="transmembrane region" description="Helical" evidence="6">
    <location>
        <begin position="212"/>
        <end position="229"/>
    </location>
</feature>
<evidence type="ECO:0000259" key="7">
    <source>
        <dbReference type="Pfam" id="PF01061"/>
    </source>
</evidence>
<dbReference type="PIRSF" id="PIRSF006648">
    <property type="entry name" value="DrrB"/>
    <property type="match status" value="1"/>
</dbReference>
<keyword evidence="5" id="KW-0046">Antibiotic resistance</keyword>
<evidence type="ECO:0000256" key="1">
    <source>
        <dbReference type="ARBA" id="ARBA00004141"/>
    </source>
</evidence>
<keyword evidence="4 6" id="KW-0472">Membrane</keyword>
<evidence type="ECO:0000256" key="4">
    <source>
        <dbReference type="ARBA" id="ARBA00023136"/>
    </source>
</evidence>
<dbReference type="PANTHER" id="PTHR43027">
    <property type="entry name" value="DOXORUBICIN RESISTANCE ABC TRANSPORTER PERMEASE PROTEIN DRRC-RELATED"/>
    <property type="match status" value="1"/>
</dbReference>
<reference evidence="9" key="2">
    <citation type="submission" date="2023-07" db="EMBL/GenBank/DDBJ databases">
        <title>Myceligenerans salitolerans sp. nov., a halotolerant actinomycete isolated from a salt lake in Xinjiang, China.</title>
        <authorList>
            <person name="Guan T."/>
        </authorList>
    </citation>
    <scope>NUCLEOTIDE SEQUENCE [LARGE SCALE GENOMIC DNA]</scope>
    <source>
        <strain evidence="9">XHU 5031</strain>
    </source>
</reference>
<keyword evidence="2 6" id="KW-0812">Transmembrane</keyword>
<evidence type="ECO:0000313" key="9">
    <source>
        <dbReference type="Proteomes" id="UP000664617"/>
    </source>
</evidence>
<evidence type="ECO:0000256" key="2">
    <source>
        <dbReference type="ARBA" id="ARBA00022692"/>
    </source>
</evidence>
<feature type="transmembrane region" description="Helical" evidence="6">
    <location>
        <begin position="236"/>
        <end position="254"/>
    </location>
</feature>
<reference evidence="8 9" key="1">
    <citation type="submission" date="2021-03" db="EMBL/GenBank/DDBJ databases">
        <authorList>
            <person name="Xin L."/>
        </authorList>
    </citation>
    <scope>NUCLEOTIDE SEQUENCE [LARGE SCALE GENOMIC DNA]</scope>
    <source>
        <strain evidence="8 9">XHU 5031</strain>
    </source>
</reference>
<gene>
    <name evidence="8" type="ORF">J0911_09395</name>
</gene>
<dbReference type="InterPro" id="IPR013525">
    <property type="entry name" value="ABC2_TM"/>
</dbReference>
<evidence type="ECO:0000313" key="8">
    <source>
        <dbReference type="EMBL" id="MBO0609244.1"/>
    </source>
</evidence>
<dbReference type="Proteomes" id="UP000664617">
    <property type="component" value="Unassembled WGS sequence"/>
</dbReference>
<name>A0ABS3I8B1_9MICO</name>